<reference evidence="1 2" key="1">
    <citation type="submission" date="2017-03" db="EMBL/GenBank/DDBJ databases">
        <title>Genome Survey of Euroglyphus maynei.</title>
        <authorList>
            <person name="Arlian L.G."/>
            <person name="Morgan M.S."/>
            <person name="Rider S.D."/>
        </authorList>
    </citation>
    <scope>NUCLEOTIDE SEQUENCE [LARGE SCALE GENOMIC DNA]</scope>
    <source>
        <strain evidence="1">Arlian Lab</strain>
        <tissue evidence="1">Whole body</tissue>
    </source>
</reference>
<comment type="caution">
    <text evidence="1">The sequence shown here is derived from an EMBL/GenBank/DDBJ whole genome shotgun (WGS) entry which is preliminary data.</text>
</comment>
<dbReference type="AlphaFoldDB" id="A0A1Y3B3J7"/>
<accession>A0A1Y3B3J7</accession>
<proteinExistence type="predicted"/>
<protein>
    <submittedName>
        <fullName evidence="1">Uncharacterized protein</fullName>
    </submittedName>
</protein>
<dbReference type="Proteomes" id="UP000194236">
    <property type="component" value="Unassembled WGS sequence"/>
</dbReference>
<dbReference type="EMBL" id="MUJZ01042310">
    <property type="protein sequence ID" value="OTF75369.1"/>
    <property type="molecule type" value="Genomic_DNA"/>
</dbReference>
<organism evidence="1 2">
    <name type="scientific">Euroglyphus maynei</name>
    <name type="common">Mayne's house dust mite</name>
    <dbReference type="NCBI Taxonomy" id="6958"/>
    <lineage>
        <taxon>Eukaryota</taxon>
        <taxon>Metazoa</taxon>
        <taxon>Ecdysozoa</taxon>
        <taxon>Arthropoda</taxon>
        <taxon>Chelicerata</taxon>
        <taxon>Arachnida</taxon>
        <taxon>Acari</taxon>
        <taxon>Acariformes</taxon>
        <taxon>Sarcoptiformes</taxon>
        <taxon>Astigmata</taxon>
        <taxon>Psoroptidia</taxon>
        <taxon>Analgoidea</taxon>
        <taxon>Pyroglyphidae</taxon>
        <taxon>Pyroglyphinae</taxon>
        <taxon>Euroglyphus</taxon>
    </lineage>
</organism>
<feature type="non-terminal residue" evidence="1">
    <location>
        <position position="84"/>
    </location>
</feature>
<evidence type="ECO:0000313" key="2">
    <source>
        <dbReference type="Proteomes" id="UP000194236"/>
    </source>
</evidence>
<name>A0A1Y3B3J7_EURMA</name>
<evidence type="ECO:0000313" key="1">
    <source>
        <dbReference type="EMBL" id="OTF75369.1"/>
    </source>
</evidence>
<gene>
    <name evidence="1" type="ORF">BLA29_015344</name>
</gene>
<keyword evidence="2" id="KW-1185">Reference proteome</keyword>
<sequence>MKLKHEQTLIKPKKFDEVVGEGKPSSVRIYRIQCMAISANMIKLAICHSQTNHIELWDLSTNEVKDKFALKSADKQTGDRHSFQ</sequence>